<reference evidence="3" key="1">
    <citation type="submission" date="2025-08" db="UniProtKB">
        <authorList>
            <consortium name="RefSeq"/>
        </authorList>
    </citation>
    <scope>IDENTIFICATION</scope>
</reference>
<dbReference type="PANTHER" id="PTHR23274">
    <property type="entry name" value="DNA HELICASE-RELATED"/>
    <property type="match status" value="1"/>
</dbReference>
<name>A0ABM4CRD4_HYDVU</name>
<evidence type="ECO:0000313" key="3">
    <source>
        <dbReference type="RefSeq" id="XP_065664431.1"/>
    </source>
</evidence>
<dbReference type="GeneID" id="136086088"/>
<sequence length="139" mass="15742">MPPHCLKLKIGCVIVLLRNLDLKAELCNSTLMKVCALQNNYSDAKVLTDVSSGERVFVFQIQLAPSVANLPFVLKRLQFPFRLACSMTMNKSLGQTFDSVRVNLKKPCFSHGQLYVAYVACLRNRAFKSLFFKIDKHLN</sequence>
<accession>A0ABM4CRD4</accession>
<evidence type="ECO:0000259" key="1">
    <source>
        <dbReference type="Pfam" id="PF21530"/>
    </source>
</evidence>
<dbReference type="SUPFAM" id="SSF52540">
    <property type="entry name" value="P-loop containing nucleoside triphosphate hydrolases"/>
    <property type="match status" value="1"/>
</dbReference>
<dbReference type="InterPro" id="IPR027417">
    <property type="entry name" value="P-loop_NTPase"/>
</dbReference>
<dbReference type="RefSeq" id="XP_065664431.1">
    <property type="nucleotide sequence ID" value="XM_065808359.1"/>
</dbReference>
<dbReference type="Proteomes" id="UP001652625">
    <property type="component" value="Chromosome 10"/>
</dbReference>
<keyword evidence="2" id="KW-1185">Reference proteome</keyword>
<protein>
    <submittedName>
        <fullName evidence="3">Uncharacterized protein LOC136086088</fullName>
    </submittedName>
</protein>
<proteinExistence type="predicted"/>
<dbReference type="PANTHER" id="PTHR23274:SF51">
    <property type="entry name" value="OS03G0423850 PROTEIN"/>
    <property type="match status" value="1"/>
</dbReference>
<gene>
    <name evidence="3" type="primary">LOC136086088</name>
</gene>
<feature type="domain" description="DNA helicase Pif1-like 2B" evidence="1">
    <location>
        <begin position="1"/>
        <end position="37"/>
    </location>
</feature>
<dbReference type="InterPro" id="IPR049163">
    <property type="entry name" value="Pif1-like_2B_dom"/>
</dbReference>
<organism evidence="2 3">
    <name type="scientific">Hydra vulgaris</name>
    <name type="common">Hydra</name>
    <name type="synonym">Hydra attenuata</name>
    <dbReference type="NCBI Taxonomy" id="6087"/>
    <lineage>
        <taxon>Eukaryota</taxon>
        <taxon>Metazoa</taxon>
        <taxon>Cnidaria</taxon>
        <taxon>Hydrozoa</taxon>
        <taxon>Hydroidolina</taxon>
        <taxon>Anthoathecata</taxon>
        <taxon>Aplanulata</taxon>
        <taxon>Hydridae</taxon>
        <taxon>Hydra</taxon>
    </lineage>
</organism>
<evidence type="ECO:0000313" key="2">
    <source>
        <dbReference type="Proteomes" id="UP001652625"/>
    </source>
</evidence>
<dbReference type="Pfam" id="PF21530">
    <property type="entry name" value="Pif1_2B_dom"/>
    <property type="match status" value="1"/>
</dbReference>